<accession>A0AAD5VBR6</accession>
<keyword evidence="3" id="KW-1185">Reference proteome</keyword>
<dbReference type="EMBL" id="JANAWD010000040">
    <property type="protein sequence ID" value="KAJ3489726.1"/>
    <property type="molecule type" value="Genomic_DNA"/>
</dbReference>
<dbReference type="Pfam" id="PF07727">
    <property type="entry name" value="RVT_2"/>
    <property type="match status" value="1"/>
</dbReference>
<dbReference type="AlphaFoldDB" id="A0AAD5VBR6"/>
<dbReference type="CDD" id="cd09272">
    <property type="entry name" value="RNase_HI_RT_Ty1"/>
    <property type="match status" value="1"/>
</dbReference>
<reference evidence="2" key="1">
    <citation type="submission" date="2022-07" db="EMBL/GenBank/DDBJ databases">
        <title>Genome Sequence of Physisporinus lineatus.</title>
        <authorList>
            <person name="Buettner E."/>
        </authorList>
    </citation>
    <scope>NUCLEOTIDE SEQUENCE</scope>
    <source>
        <strain evidence="2">VT162</strain>
    </source>
</reference>
<evidence type="ECO:0000313" key="2">
    <source>
        <dbReference type="EMBL" id="KAJ3489726.1"/>
    </source>
</evidence>
<dbReference type="PANTHER" id="PTHR11439:SF483">
    <property type="entry name" value="PEPTIDE SYNTHASE GLIP-LIKE, PUTATIVE (AFU_ORTHOLOGUE AFUA_3G12920)-RELATED"/>
    <property type="match status" value="1"/>
</dbReference>
<dbReference type="Proteomes" id="UP001212997">
    <property type="component" value="Unassembled WGS sequence"/>
</dbReference>
<evidence type="ECO:0000259" key="1">
    <source>
        <dbReference type="Pfam" id="PF07727"/>
    </source>
</evidence>
<protein>
    <recommendedName>
        <fullName evidence="1">Reverse transcriptase Ty1/copia-type domain-containing protein</fullName>
    </recommendedName>
</protein>
<dbReference type="PANTHER" id="PTHR11439">
    <property type="entry name" value="GAG-POL-RELATED RETROTRANSPOSON"/>
    <property type="match status" value="1"/>
</dbReference>
<name>A0AAD5VBR6_9APHY</name>
<feature type="domain" description="Reverse transcriptase Ty1/copia-type" evidence="1">
    <location>
        <begin position="19"/>
        <end position="125"/>
    </location>
</feature>
<dbReference type="InterPro" id="IPR013103">
    <property type="entry name" value="RVT_2"/>
</dbReference>
<comment type="caution">
    <text evidence="2">The sequence shown here is derived from an EMBL/GenBank/DDBJ whole genome shotgun (WGS) entry which is preliminary data.</text>
</comment>
<organism evidence="2 3">
    <name type="scientific">Meripilus lineatus</name>
    <dbReference type="NCBI Taxonomy" id="2056292"/>
    <lineage>
        <taxon>Eukaryota</taxon>
        <taxon>Fungi</taxon>
        <taxon>Dikarya</taxon>
        <taxon>Basidiomycota</taxon>
        <taxon>Agaricomycotina</taxon>
        <taxon>Agaricomycetes</taxon>
        <taxon>Polyporales</taxon>
        <taxon>Meripilaceae</taxon>
        <taxon>Meripilus</taxon>
    </lineage>
</organism>
<sequence length="339" mass="37801">MENWTKRSTGFLSPLIDTRLWYKKLAATLVDMGFKILKSDSSVYILDNGSVRVILPVFVDNCILVSKSKAAIQEVKQKLLSHFKLRDLGPTSLLLGVAISRDRAKHSISLSQKHYVEDILERFHIALPQMTDEDKQAMASVPYINAVGALMYLAIATRPDISFAVSVLSRFNSNPGPDHWKAVKHLFRYLKGTMDHKLTYAPLSSASKERFEVYSDADHGGNPDSGKSTSAYVVKMGTDAVSWSSKLQSIVALFTTEAEQLLTELGYEASGPTTPHMNNQSVIQIARNPEHHYWLRDAVENRTLSIDYVPTDSMAADILTKSMSKVNMEEACKQLSLES</sequence>
<evidence type="ECO:0000313" key="3">
    <source>
        <dbReference type="Proteomes" id="UP001212997"/>
    </source>
</evidence>
<gene>
    <name evidence="2" type="ORF">NLI96_g1951</name>
</gene>
<proteinExistence type="predicted"/>